<name>A0ABV7DQM7_9RHOB</name>
<organism evidence="1 2">
    <name type="scientific">Tabrizicola soli</name>
    <dbReference type="NCBI Taxonomy" id="2185115"/>
    <lineage>
        <taxon>Bacteria</taxon>
        <taxon>Pseudomonadati</taxon>
        <taxon>Pseudomonadota</taxon>
        <taxon>Alphaproteobacteria</taxon>
        <taxon>Rhodobacterales</taxon>
        <taxon>Paracoccaceae</taxon>
        <taxon>Tabrizicola</taxon>
    </lineage>
</organism>
<accession>A0ABV7DQM7</accession>
<dbReference type="RefSeq" id="WP_197647667.1">
    <property type="nucleotide sequence ID" value="NZ_JAEACP010000036.1"/>
</dbReference>
<dbReference type="Proteomes" id="UP001595445">
    <property type="component" value="Unassembled WGS sequence"/>
</dbReference>
<evidence type="ECO:0008006" key="3">
    <source>
        <dbReference type="Google" id="ProtNLM"/>
    </source>
</evidence>
<reference evidence="2" key="1">
    <citation type="journal article" date="2019" name="Int. J. Syst. Evol. Microbiol.">
        <title>The Global Catalogue of Microorganisms (GCM) 10K type strain sequencing project: providing services to taxonomists for standard genome sequencing and annotation.</title>
        <authorList>
            <consortium name="The Broad Institute Genomics Platform"/>
            <consortium name="The Broad Institute Genome Sequencing Center for Infectious Disease"/>
            <person name="Wu L."/>
            <person name="Ma J."/>
        </authorList>
    </citation>
    <scope>NUCLEOTIDE SEQUENCE [LARGE SCALE GENOMIC DNA]</scope>
    <source>
        <strain evidence="2">KCTC 62102</strain>
    </source>
</reference>
<keyword evidence="2" id="KW-1185">Reference proteome</keyword>
<gene>
    <name evidence="1" type="ORF">ACFOD6_03460</name>
</gene>
<evidence type="ECO:0000313" key="2">
    <source>
        <dbReference type="Proteomes" id="UP001595445"/>
    </source>
</evidence>
<dbReference type="EMBL" id="JBHRSM010000006">
    <property type="protein sequence ID" value="MFC3085100.1"/>
    <property type="molecule type" value="Genomic_DNA"/>
</dbReference>
<sequence>MFLAQLVAAAVWAVVGILLWVPMIVRVFALQTGLLLVAALTDTDTSRFDKIFDQTMKFYSNGFARIFQSGTTNGSSAAGDIELGKAFSEIAWATIFYLLSLVAYQAIWNGSFDFPSLAFGSADSDPIFVSYANASAVQDFDYRAGILSGSQPARVRFSVLRVSAPSEDSPNVRLKIRVCNVGSNTLGMNLDLYFTDTASQTIQWRPIELNEVDPGACREELFSQVGDRRWREINFGSGDFTFRFDDKLTRVRAQ</sequence>
<protein>
    <recommendedName>
        <fullName evidence="3">DUF4352 domain-containing protein</fullName>
    </recommendedName>
</protein>
<proteinExistence type="predicted"/>
<comment type="caution">
    <text evidence="1">The sequence shown here is derived from an EMBL/GenBank/DDBJ whole genome shotgun (WGS) entry which is preliminary data.</text>
</comment>
<evidence type="ECO:0000313" key="1">
    <source>
        <dbReference type="EMBL" id="MFC3085100.1"/>
    </source>
</evidence>